<accession>A0ACC0ARQ3</accession>
<comment type="caution">
    <text evidence="1">The sequence shown here is derived from an EMBL/GenBank/DDBJ whole genome shotgun (WGS) entry which is preliminary data.</text>
</comment>
<proteinExistence type="predicted"/>
<gene>
    <name evidence="1" type="ORF">M9H77_22353</name>
</gene>
<evidence type="ECO:0000313" key="2">
    <source>
        <dbReference type="Proteomes" id="UP001060085"/>
    </source>
</evidence>
<sequence>MSKDSELDRLKKLVKEKELKYVEKYCNVSLIYRFFADFSEAFDKCNMFIFTRLKKSSKKDRLKKRTRVDSQIEEKILQERFIYARNGTRAAHTKEPPSLTTATTKRTIERSKGVRTSSIR</sequence>
<protein>
    <submittedName>
        <fullName evidence="1">Uncharacterized protein</fullName>
    </submittedName>
</protein>
<keyword evidence="2" id="KW-1185">Reference proteome</keyword>
<name>A0ACC0ARQ3_CATRO</name>
<dbReference type="Proteomes" id="UP001060085">
    <property type="component" value="Linkage Group LG05"/>
</dbReference>
<dbReference type="EMBL" id="CM044705">
    <property type="protein sequence ID" value="KAI5663030.1"/>
    <property type="molecule type" value="Genomic_DNA"/>
</dbReference>
<reference evidence="2" key="1">
    <citation type="journal article" date="2023" name="Nat. Plants">
        <title>Single-cell RNA sequencing provides a high-resolution roadmap for understanding the multicellular compartmentation of specialized metabolism.</title>
        <authorList>
            <person name="Sun S."/>
            <person name="Shen X."/>
            <person name="Li Y."/>
            <person name="Li Y."/>
            <person name="Wang S."/>
            <person name="Li R."/>
            <person name="Zhang H."/>
            <person name="Shen G."/>
            <person name="Guo B."/>
            <person name="Wei J."/>
            <person name="Xu J."/>
            <person name="St-Pierre B."/>
            <person name="Chen S."/>
            <person name="Sun C."/>
        </authorList>
    </citation>
    <scope>NUCLEOTIDE SEQUENCE [LARGE SCALE GENOMIC DNA]</scope>
</reference>
<evidence type="ECO:0000313" key="1">
    <source>
        <dbReference type="EMBL" id="KAI5663030.1"/>
    </source>
</evidence>
<organism evidence="1 2">
    <name type="scientific">Catharanthus roseus</name>
    <name type="common">Madagascar periwinkle</name>
    <name type="synonym">Vinca rosea</name>
    <dbReference type="NCBI Taxonomy" id="4058"/>
    <lineage>
        <taxon>Eukaryota</taxon>
        <taxon>Viridiplantae</taxon>
        <taxon>Streptophyta</taxon>
        <taxon>Embryophyta</taxon>
        <taxon>Tracheophyta</taxon>
        <taxon>Spermatophyta</taxon>
        <taxon>Magnoliopsida</taxon>
        <taxon>eudicotyledons</taxon>
        <taxon>Gunneridae</taxon>
        <taxon>Pentapetalae</taxon>
        <taxon>asterids</taxon>
        <taxon>lamiids</taxon>
        <taxon>Gentianales</taxon>
        <taxon>Apocynaceae</taxon>
        <taxon>Rauvolfioideae</taxon>
        <taxon>Vinceae</taxon>
        <taxon>Catharanthinae</taxon>
        <taxon>Catharanthus</taxon>
    </lineage>
</organism>